<organism evidence="7 8">
    <name type="scientific">Nonomuraea typhae</name>
    <dbReference type="NCBI Taxonomy" id="2603600"/>
    <lineage>
        <taxon>Bacteria</taxon>
        <taxon>Bacillati</taxon>
        <taxon>Actinomycetota</taxon>
        <taxon>Actinomycetes</taxon>
        <taxon>Streptosporangiales</taxon>
        <taxon>Streptosporangiaceae</taxon>
        <taxon>Nonomuraea</taxon>
    </lineage>
</organism>
<accession>A0ABW7YLW2</accession>
<feature type="transmembrane region" description="Helical" evidence="5">
    <location>
        <begin position="142"/>
        <end position="164"/>
    </location>
</feature>
<dbReference type="InterPro" id="IPR009908">
    <property type="entry name" value="Methylamine_util_MauE"/>
</dbReference>
<protein>
    <submittedName>
        <fullName evidence="7">MauE/DoxX family redox-associated membrane protein</fullName>
    </submittedName>
</protein>
<dbReference type="RefSeq" id="WP_397079009.1">
    <property type="nucleotide sequence ID" value="NZ_JBITGY010000001.1"/>
</dbReference>
<keyword evidence="8" id="KW-1185">Reference proteome</keyword>
<dbReference type="EMBL" id="JBITGY010000001">
    <property type="protein sequence ID" value="MFI6496712.1"/>
    <property type="molecule type" value="Genomic_DNA"/>
</dbReference>
<keyword evidence="3 5" id="KW-1133">Transmembrane helix</keyword>
<evidence type="ECO:0000256" key="4">
    <source>
        <dbReference type="ARBA" id="ARBA00023136"/>
    </source>
</evidence>
<sequence>MSEPFELAADATRFCLAGVLLYSGSQKLAAPRAFRATVIALGMPKPRIVAAALPGLEIITALVLALPRAQPVGAALLVILGLAFAGAGVLAKARRTTVTCACFGQARSSRLGIRQLVYLPGWLGAAFLVLRGGHQPGVHQSLLIVALTGMCIGTVKLALTFPAVRENRIFVQASVRERSH</sequence>
<evidence type="ECO:0000256" key="1">
    <source>
        <dbReference type="ARBA" id="ARBA00004141"/>
    </source>
</evidence>
<dbReference type="Proteomes" id="UP001612741">
    <property type="component" value="Unassembled WGS sequence"/>
</dbReference>
<reference evidence="7 8" key="1">
    <citation type="submission" date="2024-10" db="EMBL/GenBank/DDBJ databases">
        <title>The Natural Products Discovery Center: Release of the First 8490 Sequenced Strains for Exploring Actinobacteria Biosynthetic Diversity.</title>
        <authorList>
            <person name="Kalkreuter E."/>
            <person name="Kautsar S.A."/>
            <person name="Yang D."/>
            <person name="Bader C.D."/>
            <person name="Teijaro C.N."/>
            <person name="Fluegel L."/>
            <person name="Davis C.M."/>
            <person name="Simpson J.R."/>
            <person name="Lauterbach L."/>
            <person name="Steele A.D."/>
            <person name="Gui C."/>
            <person name="Meng S."/>
            <person name="Li G."/>
            <person name="Viehrig K."/>
            <person name="Ye F."/>
            <person name="Su P."/>
            <person name="Kiefer A.F."/>
            <person name="Nichols A."/>
            <person name="Cepeda A.J."/>
            <person name="Yan W."/>
            <person name="Fan B."/>
            <person name="Jiang Y."/>
            <person name="Adhikari A."/>
            <person name="Zheng C.-J."/>
            <person name="Schuster L."/>
            <person name="Cowan T.M."/>
            <person name="Smanski M.J."/>
            <person name="Chevrette M.G."/>
            <person name="De Carvalho L.P.S."/>
            <person name="Shen B."/>
        </authorList>
    </citation>
    <scope>NUCLEOTIDE SEQUENCE [LARGE SCALE GENOMIC DNA]</scope>
    <source>
        <strain evidence="7 8">NPDC050545</strain>
    </source>
</reference>
<comment type="subcellular location">
    <subcellularLocation>
        <location evidence="1">Membrane</location>
        <topology evidence="1">Multi-pass membrane protein</topology>
    </subcellularLocation>
</comment>
<evidence type="ECO:0000256" key="3">
    <source>
        <dbReference type="ARBA" id="ARBA00022989"/>
    </source>
</evidence>
<proteinExistence type="predicted"/>
<evidence type="ECO:0000256" key="5">
    <source>
        <dbReference type="SAM" id="Phobius"/>
    </source>
</evidence>
<gene>
    <name evidence="7" type="ORF">ACIBG2_04985</name>
</gene>
<evidence type="ECO:0000259" key="6">
    <source>
        <dbReference type="Pfam" id="PF07291"/>
    </source>
</evidence>
<feature type="transmembrane region" description="Helical" evidence="5">
    <location>
        <begin position="72"/>
        <end position="91"/>
    </location>
</feature>
<evidence type="ECO:0000256" key="2">
    <source>
        <dbReference type="ARBA" id="ARBA00022692"/>
    </source>
</evidence>
<name>A0ABW7YLW2_9ACTN</name>
<comment type="caution">
    <text evidence="7">The sequence shown here is derived from an EMBL/GenBank/DDBJ whole genome shotgun (WGS) entry which is preliminary data.</text>
</comment>
<feature type="transmembrane region" description="Helical" evidence="5">
    <location>
        <begin position="111"/>
        <end position="130"/>
    </location>
</feature>
<keyword evidence="4 5" id="KW-0472">Membrane</keyword>
<keyword evidence="2 5" id="KW-0812">Transmembrane</keyword>
<evidence type="ECO:0000313" key="7">
    <source>
        <dbReference type="EMBL" id="MFI6496712.1"/>
    </source>
</evidence>
<feature type="domain" description="Methylamine utilisation protein MauE" evidence="6">
    <location>
        <begin position="9"/>
        <end position="121"/>
    </location>
</feature>
<dbReference type="Pfam" id="PF07291">
    <property type="entry name" value="MauE"/>
    <property type="match status" value="1"/>
</dbReference>
<evidence type="ECO:0000313" key="8">
    <source>
        <dbReference type="Proteomes" id="UP001612741"/>
    </source>
</evidence>